<dbReference type="PANTHER" id="PTHR43283:SF11">
    <property type="entry name" value="BETA-LACTAMASE-RELATED DOMAIN-CONTAINING PROTEIN"/>
    <property type="match status" value="1"/>
</dbReference>
<evidence type="ECO:0000259" key="2">
    <source>
        <dbReference type="Pfam" id="PF00144"/>
    </source>
</evidence>
<dbReference type="SUPFAM" id="SSF56601">
    <property type="entry name" value="beta-lactamase/transpeptidase-like"/>
    <property type="match status" value="1"/>
</dbReference>
<dbReference type="InterPro" id="IPR012338">
    <property type="entry name" value="Beta-lactam/transpept-like"/>
</dbReference>
<comment type="caution">
    <text evidence="3">The sequence shown here is derived from an EMBL/GenBank/DDBJ whole genome shotgun (WGS) entry which is preliminary data.</text>
</comment>
<organism evidence="3 4">
    <name type="scientific">Fimbriiglobus ruber</name>
    <dbReference type="NCBI Taxonomy" id="1908690"/>
    <lineage>
        <taxon>Bacteria</taxon>
        <taxon>Pseudomonadati</taxon>
        <taxon>Planctomycetota</taxon>
        <taxon>Planctomycetia</taxon>
        <taxon>Gemmatales</taxon>
        <taxon>Gemmataceae</taxon>
        <taxon>Fimbriiglobus</taxon>
    </lineage>
</organism>
<dbReference type="OrthoDB" id="9801061at2"/>
<accession>A0A225E0E0</accession>
<evidence type="ECO:0000313" key="3">
    <source>
        <dbReference type="EMBL" id="OWK47200.1"/>
    </source>
</evidence>
<dbReference type="InterPro" id="IPR050789">
    <property type="entry name" value="Diverse_Enzym_Activities"/>
</dbReference>
<protein>
    <submittedName>
        <fullName evidence="3">Esterase</fullName>
    </submittedName>
</protein>
<dbReference type="RefSeq" id="WP_088252335.1">
    <property type="nucleotide sequence ID" value="NZ_NIDE01000001.1"/>
</dbReference>
<gene>
    <name evidence="3" type="ORF">FRUB_00899</name>
</gene>
<evidence type="ECO:0000313" key="4">
    <source>
        <dbReference type="Proteomes" id="UP000214646"/>
    </source>
</evidence>
<sequence>MRAWIFAGLACGFFLDHQPAPAAEPQFGAVDEAVKAAFARGDCPGAVVVVVHNDEVILRKAYGNRVVRPALVPMTVDTVFDLASLTKPIATATSAMLLIEHGKLSPDDLVAKYWPAFAANGKDKITIANLLLHNSGLIADNPEADYKDGPAKALERIAALKPEAPVGSRFKYSDVGFIVLGVVVERVAGQPMDKFAKMHVYDPLKMTDTGFRPGEPLKARIAPTGQRAGKIILGEVHDPRAYLLGGVAGDAGLFAPADDLVRYIRMLLRGGELDGVRVMKPETVKLFTDPHEVLSGTDTPAKGTPRKQFRSYGWDVDTAYSSQRGDLFPRGEGYGHTGFTGTSVWVDPASKTAVIILTNRVHPDDKGNAIRLRREVATAVAAAVGIKPRNDRNGKEEQSGEKK</sequence>
<dbReference type="AlphaFoldDB" id="A0A225E0E0"/>
<name>A0A225E0E0_9BACT</name>
<dbReference type="Pfam" id="PF00144">
    <property type="entry name" value="Beta-lactamase"/>
    <property type="match status" value="1"/>
</dbReference>
<reference evidence="4" key="1">
    <citation type="submission" date="2017-06" db="EMBL/GenBank/DDBJ databases">
        <title>Genome analysis of Fimbriiglobus ruber SP5, the first member of the order Planctomycetales with confirmed chitinolytic capability.</title>
        <authorList>
            <person name="Ravin N.V."/>
            <person name="Rakitin A.L."/>
            <person name="Ivanova A.A."/>
            <person name="Beletsky A.V."/>
            <person name="Kulichevskaya I.S."/>
            <person name="Mardanov A.V."/>
            <person name="Dedysh S.N."/>
        </authorList>
    </citation>
    <scope>NUCLEOTIDE SEQUENCE [LARGE SCALE GENOMIC DNA]</scope>
    <source>
        <strain evidence="4">SP5</strain>
    </source>
</reference>
<dbReference type="EMBL" id="NIDE01000001">
    <property type="protein sequence ID" value="OWK47200.1"/>
    <property type="molecule type" value="Genomic_DNA"/>
</dbReference>
<dbReference type="Proteomes" id="UP000214646">
    <property type="component" value="Unassembled WGS sequence"/>
</dbReference>
<dbReference type="Gene3D" id="3.40.710.10">
    <property type="entry name" value="DD-peptidase/beta-lactamase superfamily"/>
    <property type="match status" value="1"/>
</dbReference>
<proteinExistence type="predicted"/>
<dbReference type="PANTHER" id="PTHR43283">
    <property type="entry name" value="BETA-LACTAMASE-RELATED"/>
    <property type="match status" value="1"/>
</dbReference>
<keyword evidence="1" id="KW-0378">Hydrolase</keyword>
<evidence type="ECO:0000256" key="1">
    <source>
        <dbReference type="ARBA" id="ARBA00022801"/>
    </source>
</evidence>
<keyword evidence="4" id="KW-1185">Reference proteome</keyword>
<dbReference type="InterPro" id="IPR001466">
    <property type="entry name" value="Beta-lactam-related"/>
</dbReference>
<feature type="domain" description="Beta-lactamase-related" evidence="2">
    <location>
        <begin position="30"/>
        <end position="376"/>
    </location>
</feature>
<dbReference type="GO" id="GO:0016787">
    <property type="term" value="F:hydrolase activity"/>
    <property type="evidence" value="ECO:0007669"/>
    <property type="project" value="UniProtKB-KW"/>
</dbReference>